<feature type="non-terminal residue" evidence="2">
    <location>
        <position position="1"/>
    </location>
</feature>
<evidence type="ECO:0000256" key="1">
    <source>
        <dbReference type="SAM" id="MobiDB-lite"/>
    </source>
</evidence>
<evidence type="ECO:0000313" key="3">
    <source>
        <dbReference type="Proteomes" id="UP000789901"/>
    </source>
</evidence>
<feature type="region of interest" description="Disordered" evidence="1">
    <location>
        <begin position="110"/>
        <end position="133"/>
    </location>
</feature>
<keyword evidence="3" id="KW-1185">Reference proteome</keyword>
<name>A0ABN7VCJ8_GIGMA</name>
<proteinExistence type="predicted"/>
<evidence type="ECO:0000313" key="2">
    <source>
        <dbReference type="EMBL" id="CAG8756736.1"/>
    </source>
</evidence>
<comment type="caution">
    <text evidence="2">The sequence shown here is derived from an EMBL/GenBank/DDBJ whole genome shotgun (WGS) entry which is preliminary data.</text>
</comment>
<organism evidence="2 3">
    <name type="scientific">Gigaspora margarita</name>
    <dbReference type="NCBI Taxonomy" id="4874"/>
    <lineage>
        <taxon>Eukaryota</taxon>
        <taxon>Fungi</taxon>
        <taxon>Fungi incertae sedis</taxon>
        <taxon>Mucoromycota</taxon>
        <taxon>Glomeromycotina</taxon>
        <taxon>Glomeromycetes</taxon>
        <taxon>Diversisporales</taxon>
        <taxon>Gigasporaceae</taxon>
        <taxon>Gigaspora</taxon>
    </lineage>
</organism>
<accession>A0ABN7VCJ8</accession>
<sequence>KNIIVRLWRKRDINTPETRVKALVPRKHKTLDLFEKDSDKKIKKVHNTRSNSEEMITALQKTIHTEMGIKIPTSLGTASSSTTGSTSSDWLEIIEGEVVAENLQRELEVDDTPAKNSTGFDMESSGNLCDGQSVDNTKEFKELKNKQVTKEETLVLIQNIEAKKTENISNNSNQESTVQKTEVVEQNIQMDDVANLSETEEAHSRIYTERIELSVNIEPSITLSLASNKGNIALVNLIANNRESARKVNNISHDQQTQ</sequence>
<dbReference type="EMBL" id="CAJVQB010012604">
    <property type="protein sequence ID" value="CAG8756736.1"/>
    <property type="molecule type" value="Genomic_DNA"/>
</dbReference>
<protein>
    <submittedName>
        <fullName evidence="2">46256_t:CDS:1</fullName>
    </submittedName>
</protein>
<feature type="compositionally biased region" description="Polar residues" evidence="1">
    <location>
        <begin position="114"/>
        <end position="127"/>
    </location>
</feature>
<reference evidence="2 3" key="1">
    <citation type="submission" date="2021-06" db="EMBL/GenBank/DDBJ databases">
        <authorList>
            <person name="Kallberg Y."/>
            <person name="Tangrot J."/>
            <person name="Rosling A."/>
        </authorList>
    </citation>
    <scope>NUCLEOTIDE SEQUENCE [LARGE SCALE GENOMIC DNA]</scope>
    <source>
        <strain evidence="2 3">120-4 pot B 10/14</strain>
    </source>
</reference>
<dbReference type="Proteomes" id="UP000789901">
    <property type="component" value="Unassembled WGS sequence"/>
</dbReference>
<gene>
    <name evidence="2" type="ORF">GMARGA_LOCUS17001</name>
</gene>